<dbReference type="Pfam" id="PF08845">
    <property type="entry name" value="SymE_toxin"/>
    <property type="match status" value="1"/>
</dbReference>
<evidence type="ECO:0000313" key="5">
    <source>
        <dbReference type="Proteomes" id="UP000247005"/>
    </source>
</evidence>
<dbReference type="GO" id="GO:0005737">
    <property type="term" value="C:cytoplasm"/>
    <property type="evidence" value="ECO:0007669"/>
    <property type="project" value="InterPro"/>
</dbReference>
<sequence>MATAHSTSDLPATKPERTFIVGYRPKCLDTSTPSITLSGKWLREAGFDTGNHYTLKVMPGCLVLVGLTDREETLTKELTQTKRTLAEMKGMLESV</sequence>
<evidence type="ECO:0000259" key="1">
    <source>
        <dbReference type="Pfam" id="PF08845"/>
    </source>
</evidence>
<dbReference type="EMBL" id="PQGD01000012">
    <property type="protein sequence ID" value="POP47428.1"/>
    <property type="molecule type" value="Genomic_DNA"/>
</dbReference>
<dbReference type="AlphaFoldDB" id="A0A2P5GMS8"/>
<proteinExistence type="predicted"/>
<gene>
    <name evidence="3" type="ORF">CHU32_15635</name>
    <name evidence="2" type="ORF">CHU33_12130</name>
</gene>
<dbReference type="RefSeq" id="WP_103676340.1">
    <property type="nucleotide sequence ID" value="NZ_PQGD01000012.1"/>
</dbReference>
<name>A0A2P5GMS8_9ENTR</name>
<dbReference type="Proteomes" id="UP000237073">
    <property type="component" value="Unassembled WGS sequence"/>
</dbReference>
<dbReference type="OrthoDB" id="6053337at2"/>
<protein>
    <recommendedName>
        <fullName evidence="1">Toxin SymE-like domain-containing protein</fullName>
    </recommendedName>
</protein>
<dbReference type="GO" id="GO:0016070">
    <property type="term" value="P:RNA metabolic process"/>
    <property type="evidence" value="ECO:0007669"/>
    <property type="project" value="InterPro"/>
</dbReference>
<dbReference type="InterPro" id="IPR014944">
    <property type="entry name" value="Toxin_SymE-like"/>
</dbReference>
<dbReference type="EMBL" id="PQGE01000009">
    <property type="protein sequence ID" value="POP44683.1"/>
    <property type="molecule type" value="Genomic_DNA"/>
</dbReference>
<dbReference type="GO" id="GO:0003723">
    <property type="term" value="F:RNA binding"/>
    <property type="evidence" value="ECO:0007669"/>
    <property type="project" value="InterPro"/>
</dbReference>
<dbReference type="Proteomes" id="UP000247005">
    <property type="component" value="Unassembled WGS sequence"/>
</dbReference>
<feature type="domain" description="Toxin SymE-like" evidence="1">
    <location>
        <begin position="17"/>
        <end position="64"/>
    </location>
</feature>
<keyword evidence="4" id="KW-1185">Reference proteome</keyword>
<evidence type="ECO:0000313" key="2">
    <source>
        <dbReference type="EMBL" id="POP44683.1"/>
    </source>
</evidence>
<dbReference type="GO" id="GO:0016788">
    <property type="term" value="F:hydrolase activity, acting on ester bonds"/>
    <property type="evidence" value="ECO:0007669"/>
    <property type="project" value="InterPro"/>
</dbReference>
<organism evidence="3 5">
    <name type="scientific">Superficieibacter electus</name>
    <dbReference type="NCBI Taxonomy" id="2022662"/>
    <lineage>
        <taxon>Bacteria</taxon>
        <taxon>Pseudomonadati</taxon>
        <taxon>Pseudomonadota</taxon>
        <taxon>Gammaproteobacteria</taxon>
        <taxon>Enterobacterales</taxon>
        <taxon>Enterobacteriaceae</taxon>
        <taxon>Superficieibacter</taxon>
    </lineage>
</organism>
<comment type="caution">
    <text evidence="3">The sequence shown here is derived from an EMBL/GenBank/DDBJ whole genome shotgun (WGS) entry which is preliminary data.</text>
</comment>
<evidence type="ECO:0000313" key="3">
    <source>
        <dbReference type="EMBL" id="POP47428.1"/>
    </source>
</evidence>
<accession>A0A2P5GMS8</accession>
<evidence type="ECO:0000313" key="4">
    <source>
        <dbReference type="Proteomes" id="UP000237073"/>
    </source>
</evidence>
<reference evidence="4 5" key="1">
    <citation type="submission" date="2018-01" db="EMBL/GenBank/DDBJ databases">
        <title>Superficieibacter electus gen. nov., sp. nov., an extended-spectrum beta-lactamase possessing member of the Enterobacteriaceae family, isolated from intensive care unit surfaces.</title>
        <authorList>
            <person name="Potter R.F."/>
            <person name="D'Souza A.W."/>
        </authorList>
    </citation>
    <scope>NUCLEOTIDE SEQUENCE [LARGE SCALE GENOMIC DNA]</scope>
    <source>
        <strain evidence="3 5">BP-1</strain>
        <strain evidence="2 4">BP-2</strain>
    </source>
</reference>